<keyword evidence="1" id="KW-0802">TPR repeat</keyword>
<feature type="domain" description="CHAT" evidence="2">
    <location>
        <begin position="977"/>
        <end position="1292"/>
    </location>
</feature>
<evidence type="ECO:0000313" key="4">
    <source>
        <dbReference type="Proteomes" id="UP001373714"/>
    </source>
</evidence>
<evidence type="ECO:0000259" key="2">
    <source>
        <dbReference type="Pfam" id="PF12770"/>
    </source>
</evidence>
<protein>
    <recommendedName>
        <fullName evidence="2">CHAT domain-containing protein</fullName>
    </recommendedName>
</protein>
<sequence length="1325" mass="149364">MSTQQPTIPNINNIHPLITHESLTSSALQNPLQIQEITTLFTKTEECEYLGKFAEAYKFLQNTSYRSLLSGRTPSYWYLFGTVKLSQGYYREGLEHYRKAQKLLQDEKEKNGEERELSEGSEKLLAFIKTRVLALDPASSAEERQLGIETGLAAYARWVKDKAPEGLDYFDLILERSYYEIVKDIPTLASESLPTLYPRHIEIFKSQIPTGNAVVSFPIFLAIINNTSSLSSLSPLSQTIETLLQNYKVAPSLLNTVKGYFQIRIGQLSESPSEQGKHFKEARRLYKLAGNIEAPCEVDILDCLRDAQKHILAGIDDPADMRRRITQMVEKLGKLYGKFTDLDFPNRMHTTLKQITNINDKMLGSPEISLISCRLWRQFGKATGIKVNATTEFIAVIADIMKTDDLEEAIAVFQRFKDEEEDNWDFDTGINWLRGMAVAHTRLSLFDEAIAKMEMAETLLQSEWKHSTAMEVREQILAVKERRLHTLSGMEKGYAFDDLLEEVGEAILEDSRYWQQRKPMLRKMLWKAGLLLGDKELTPTDQAAEEASSLINQVQQLASEYITEDKSYQSFLNDCQLLKAILLREQGNPDEAVLIIEKLLPSRWKLKSRTAEEEIRAAELHIQAVVMYMKDLLDDPLSSTSTSTNIKISPKTLEKRLKSCQTHLKEALKLSQKHNLPTFYSDALFYEAHHHILQNDPKRALQNLFHVSRIQDELRRLSSPQKYNDTSNNKFDSFITNALAAQTSSANFVDLALKACLKLPDPVAAWSWIQRAKARAFSDLLQHGHIWENSFTRITDDIENFQMPWDTITIQAQDLALLYRLENLLKNPVGYTLDNWDIETMDAALGHRRRTIASLVDEISQRPALRGALTISMGLPATHEDLTWLANYRQGNNQEIIFIDWAQSFNDLIISIYRPGGIRMLPSPSILGTTRDAKIDLFKCKISLKEVKGWVETYLQNQDSPLDSPNSMDDLSILTPLIEPILSLTSPEDLLVLSPTSILHSIPLHAIPLPMSTSTSPSTTSATTATFTPLISRNPIIYTPSPSILRQCIAKLRTASIPQTQSEFQTTIPTTLIGVKLDPNPSSNLETSSLIEIDDPTIQPSLYKTSLTFPPQKTEILLHNSATFESFTTLSSKTTSILHFHGHMDYQSPQPLHRYLLLGQGETISCRQLAELKFPKGTAPLVTIIACLSGGQQIIPGDEPVGVIPALLAAGAASVIATMWPTDNSTGLKFGELLYEDRRISTTSAEQRQQEEEMETGKIWDISRSLRKAMLEIRNSPETSAPYYWAPFALHGAWLRGINDAGSLERGDGMNGLSAQFAKGMEIRF</sequence>
<dbReference type="InterPro" id="IPR024983">
    <property type="entry name" value="CHAT_dom"/>
</dbReference>
<dbReference type="SUPFAM" id="SSF48452">
    <property type="entry name" value="TPR-like"/>
    <property type="match status" value="1"/>
</dbReference>
<dbReference type="EMBL" id="JAVHNS010000006">
    <property type="protein sequence ID" value="KAK6352225.1"/>
    <property type="molecule type" value="Genomic_DNA"/>
</dbReference>
<keyword evidence="4" id="KW-1185">Reference proteome</keyword>
<gene>
    <name evidence="3" type="ORF">TWF730_009055</name>
</gene>
<evidence type="ECO:0000313" key="3">
    <source>
        <dbReference type="EMBL" id="KAK6352225.1"/>
    </source>
</evidence>
<dbReference type="Proteomes" id="UP001373714">
    <property type="component" value="Unassembled WGS sequence"/>
</dbReference>
<dbReference type="PROSITE" id="PS50005">
    <property type="entry name" value="TPR"/>
    <property type="match status" value="1"/>
</dbReference>
<accession>A0AAV9UZJ1</accession>
<dbReference type="InterPro" id="IPR011990">
    <property type="entry name" value="TPR-like_helical_dom_sf"/>
</dbReference>
<dbReference type="Pfam" id="PF12770">
    <property type="entry name" value="CHAT"/>
    <property type="match status" value="1"/>
</dbReference>
<evidence type="ECO:0000256" key="1">
    <source>
        <dbReference type="PROSITE-ProRule" id="PRU00339"/>
    </source>
</evidence>
<proteinExistence type="predicted"/>
<dbReference type="InterPro" id="IPR019734">
    <property type="entry name" value="TPR_rpt"/>
</dbReference>
<feature type="repeat" description="TPR" evidence="1">
    <location>
        <begin position="74"/>
        <end position="107"/>
    </location>
</feature>
<reference evidence="3 4" key="1">
    <citation type="submission" date="2019-10" db="EMBL/GenBank/DDBJ databases">
        <authorList>
            <person name="Palmer J.M."/>
        </authorList>
    </citation>
    <scope>NUCLEOTIDE SEQUENCE [LARGE SCALE GENOMIC DNA]</scope>
    <source>
        <strain evidence="3 4">TWF730</strain>
    </source>
</reference>
<name>A0AAV9UZJ1_9PEZI</name>
<comment type="caution">
    <text evidence="3">The sequence shown here is derived from an EMBL/GenBank/DDBJ whole genome shotgun (WGS) entry which is preliminary data.</text>
</comment>
<organism evidence="3 4">
    <name type="scientific">Orbilia blumenaviensis</name>
    <dbReference type="NCBI Taxonomy" id="1796055"/>
    <lineage>
        <taxon>Eukaryota</taxon>
        <taxon>Fungi</taxon>
        <taxon>Dikarya</taxon>
        <taxon>Ascomycota</taxon>
        <taxon>Pezizomycotina</taxon>
        <taxon>Orbiliomycetes</taxon>
        <taxon>Orbiliales</taxon>
        <taxon>Orbiliaceae</taxon>
        <taxon>Orbilia</taxon>
    </lineage>
</organism>